<feature type="compositionally biased region" description="Low complexity" evidence="6">
    <location>
        <begin position="38"/>
        <end position="54"/>
    </location>
</feature>
<keyword evidence="3 5" id="KW-0863">Zinc-finger</keyword>
<feature type="compositionally biased region" description="Basic and acidic residues" evidence="6">
    <location>
        <begin position="12"/>
        <end position="28"/>
    </location>
</feature>
<dbReference type="Pfam" id="PF00642">
    <property type="entry name" value="zf-CCCH"/>
    <property type="match status" value="1"/>
</dbReference>
<feature type="compositionally biased region" description="Basic and acidic residues" evidence="6">
    <location>
        <begin position="57"/>
        <end position="71"/>
    </location>
</feature>
<evidence type="ECO:0000256" key="2">
    <source>
        <dbReference type="ARBA" id="ARBA00022723"/>
    </source>
</evidence>
<dbReference type="SUPFAM" id="SSF90229">
    <property type="entry name" value="CCCH zinc finger"/>
    <property type="match status" value="1"/>
</dbReference>
<dbReference type="GeneID" id="100903606"/>
<feature type="region of interest" description="Disordered" evidence="6">
    <location>
        <begin position="1"/>
        <end position="71"/>
    </location>
</feature>
<dbReference type="GO" id="GO:0008270">
    <property type="term" value="F:zinc ion binding"/>
    <property type="evidence" value="ECO:0007669"/>
    <property type="project" value="UniProtKB-KW"/>
</dbReference>
<gene>
    <name evidence="9" type="primary">LOC100903606</name>
</gene>
<sequence length="402" mass="45852">MPPKKPPPGPSKKAEAKKKEKVIEDKTFGLKNKKGAKNQKFIQQVQKQVQQGNQPRKAAEEKPSDLKKKKEQELAELNQLFRPVIQKAPKDADPKSVVCAFFKQGLCTKGAKCKFSHDLAQERKAEKKNMYHDDREEDTMENWDEAKLREAVEKKHGAAEKAMQKTDIICRHFLEALELSKYGWFWECPNGGLKCHYRHALPPGFVLKKDRKKDEKDDQITIEELVESERAALGPYQTKITLESFLAWKRRKIEEKKENARQETDRKKAEFKAGNKIGLSGRDMFTFNPDMANEDNEGEDGEAFDMRQREDDLDGTSDNAREIDLEEIAKAASSGHLPCEGTVADKRYWELEPPEAKKAEVPINEELFNEEDLDGLEDELDDLDVDDDGDDDGDEGSGARLS</sequence>
<feature type="compositionally biased region" description="Pro residues" evidence="6">
    <location>
        <begin position="1"/>
        <end position="10"/>
    </location>
</feature>
<dbReference type="Gene3D" id="6.20.400.10">
    <property type="match status" value="1"/>
</dbReference>
<dbReference type="PANTHER" id="PTHR12681:SF0">
    <property type="entry name" value="ZINC FINGER CCCH DOMAIN-CONTAINING PROTEIN 15"/>
    <property type="match status" value="1"/>
</dbReference>
<dbReference type="Proteomes" id="UP000694867">
    <property type="component" value="Unplaced"/>
</dbReference>
<comment type="similarity">
    <text evidence="1">Belongs to the ZC3H15/TMA46 family.</text>
</comment>
<dbReference type="GO" id="GO:0002181">
    <property type="term" value="P:cytoplasmic translation"/>
    <property type="evidence" value="ECO:0007669"/>
    <property type="project" value="TreeGrafter"/>
</dbReference>
<feature type="compositionally biased region" description="Acidic residues" evidence="6">
    <location>
        <begin position="369"/>
        <end position="395"/>
    </location>
</feature>
<feature type="zinc finger region" description="C3H1-type" evidence="5">
    <location>
        <begin position="93"/>
        <end position="120"/>
    </location>
</feature>
<dbReference type="GO" id="GO:0003729">
    <property type="term" value="F:mRNA binding"/>
    <property type="evidence" value="ECO:0007669"/>
    <property type="project" value="TreeGrafter"/>
</dbReference>
<keyword evidence="4 5" id="KW-0862">Zinc</keyword>
<feature type="compositionally biased region" description="Acidic residues" evidence="6">
    <location>
        <begin position="292"/>
        <end position="303"/>
    </location>
</feature>
<proteinExistence type="inferred from homology"/>
<dbReference type="InterPro" id="IPR032378">
    <property type="entry name" value="ZC3H15/TMA46_C"/>
</dbReference>
<dbReference type="InterPro" id="IPR000571">
    <property type="entry name" value="Znf_CCCH"/>
</dbReference>
<evidence type="ECO:0000256" key="5">
    <source>
        <dbReference type="PROSITE-ProRule" id="PRU00723"/>
    </source>
</evidence>
<dbReference type="Pfam" id="PF16543">
    <property type="entry name" value="DFRP_C"/>
    <property type="match status" value="1"/>
</dbReference>
<evidence type="ECO:0000256" key="4">
    <source>
        <dbReference type="ARBA" id="ARBA00022833"/>
    </source>
</evidence>
<feature type="domain" description="C3H1-type" evidence="7">
    <location>
        <begin position="164"/>
        <end position="202"/>
    </location>
</feature>
<dbReference type="PROSITE" id="PS50103">
    <property type="entry name" value="ZF_C3H1"/>
    <property type="match status" value="2"/>
</dbReference>
<dbReference type="SMART" id="SM00356">
    <property type="entry name" value="ZnF_C3H1"/>
    <property type="match status" value="2"/>
</dbReference>
<reference evidence="9" key="1">
    <citation type="submission" date="2025-08" db="UniProtKB">
        <authorList>
            <consortium name="RefSeq"/>
        </authorList>
    </citation>
    <scope>IDENTIFICATION</scope>
</reference>
<feature type="domain" description="C3H1-type" evidence="7">
    <location>
        <begin position="93"/>
        <end position="120"/>
    </location>
</feature>
<dbReference type="KEGG" id="goe:100903606"/>
<dbReference type="AlphaFoldDB" id="A0AAJ6VXR0"/>
<evidence type="ECO:0000256" key="3">
    <source>
        <dbReference type="ARBA" id="ARBA00022771"/>
    </source>
</evidence>
<protein>
    <submittedName>
        <fullName evidence="9">Zinc finger CCCH domain-containing protein 15 homolog</fullName>
    </submittedName>
</protein>
<name>A0AAJ6VXR0_9ACAR</name>
<evidence type="ECO:0000256" key="6">
    <source>
        <dbReference type="SAM" id="MobiDB-lite"/>
    </source>
</evidence>
<dbReference type="PANTHER" id="PTHR12681">
    <property type="entry name" value="ZINC FINGER-CONTAINING PROTEIN P48ZNF"/>
    <property type="match status" value="1"/>
</dbReference>
<keyword evidence="2 5" id="KW-0479">Metal-binding</keyword>
<accession>A0AAJ6VXR0</accession>
<dbReference type="RefSeq" id="XP_003742945.1">
    <property type="nucleotide sequence ID" value="XM_003742897.2"/>
</dbReference>
<feature type="region of interest" description="Disordered" evidence="6">
    <location>
        <begin position="369"/>
        <end position="402"/>
    </location>
</feature>
<evidence type="ECO:0000313" key="9">
    <source>
        <dbReference type="RefSeq" id="XP_003742945.1"/>
    </source>
</evidence>
<evidence type="ECO:0000259" key="7">
    <source>
        <dbReference type="PROSITE" id="PS50103"/>
    </source>
</evidence>
<evidence type="ECO:0000256" key="1">
    <source>
        <dbReference type="ARBA" id="ARBA00010043"/>
    </source>
</evidence>
<evidence type="ECO:0000313" key="8">
    <source>
        <dbReference type="Proteomes" id="UP000694867"/>
    </source>
</evidence>
<feature type="region of interest" description="Disordered" evidence="6">
    <location>
        <begin position="282"/>
        <end position="321"/>
    </location>
</feature>
<dbReference type="InterPro" id="IPR036855">
    <property type="entry name" value="Znf_CCCH_sf"/>
</dbReference>
<organism evidence="8 9">
    <name type="scientific">Galendromus occidentalis</name>
    <name type="common">western predatory mite</name>
    <dbReference type="NCBI Taxonomy" id="34638"/>
    <lineage>
        <taxon>Eukaryota</taxon>
        <taxon>Metazoa</taxon>
        <taxon>Ecdysozoa</taxon>
        <taxon>Arthropoda</taxon>
        <taxon>Chelicerata</taxon>
        <taxon>Arachnida</taxon>
        <taxon>Acari</taxon>
        <taxon>Parasitiformes</taxon>
        <taxon>Mesostigmata</taxon>
        <taxon>Gamasina</taxon>
        <taxon>Phytoseioidea</taxon>
        <taxon>Phytoseiidae</taxon>
        <taxon>Typhlodrominae</taxon>
        <taxon>Galendromus</taxon>
    </lineage>
</organism>
<dbReference type="GO" id="GO:0005829">
    <property type="term" value="C:cytosol"/>
    <property type="evidence" value="ECO:0007669"/>
    <property type="project" value="TreeGrafter"/>
</dbReference>
<feature type="zinc finger region" description="C3H1-type" evidence="5">
    <location>
        <begin position="164"/>
        <end position="202"/>
    </location>
</feature>
<keyword evidence="8" id="KW-1185">Reference proteome</keyword>
<dbReference type="Gene3D" id="4.10.1000.10">
    <property type="entry name" value="Zinc finger, CCCH-type"/>
    <property type="match status" value="1"/>
</dbReference>